<feature type="transmembrane region" description="Helical" evidence="1">
    <location>
        <begin position="41"/>
        <end position="58"/>
    </location>
</feature>
<keyword evidence="1" id="KW-1133">Transmembrane helix</keyword>
<keyword evidence="1" id="KW-0472">Membrane</keyword>
<organism evidence="2 3">
    <name type="scientific">Catellatospora chokoriensis</name>
    <dbReference type="NCBI Taxonomy" id="310353"/>
    <lineage>
        <taxon>Bacteria</taxon>
        <taxon>Bacillati</taxon>
        <taxon>Actinomycetota</taxon>
        <taxon>Actinomycetes</taxon>
        <taxon>Micromonosporales</taxon>
        <taxon>Micromonosporaceae</taxon>
        <taxon>Catellatospora</taxon>
    </lineage>
</organism>
<sequence length="63" mass="6533">MDPARRARLLLLAALLLGSGGWFALSWGLLGTAPADAANEAVGAALGLLILVSVVGTVRRHRR</sequence>
<proteinExistence type="predicted"/>
<dbReference type="Proteomes" id="UP000619293">
    <property type="component" value="Unassembled WGS sequence"/>
</dbReference>
<evidence type="ECO:0000256" key="1">
    <source>
        <dbReference type="SAM" id="Phobius"/>
    </source>
</evidence>
<accession>A0A8J3JQA5</accession>
<dbReference type="AlphaFoldDB" id="A0A8J3JQA5"/>
<evidence type="ECO:0000313" key="2">
    <source>
        <dbReference type="EMBL" id="GIF89132.1"/>
    </source>
</evidence>
<keyword evidence="3" id="KW-1185">Reference proteome</keyword>
<protein>
    <submittedName>
        <fullName evidence="2">Uncharacterized protein</fullName>
    </submittedName>
</protein>
<dbReference type="EMBL" id="BONG01000012">
    <property type="protein sequence ID" value="GIF89132.1"/>
    <property type="molecule type" value="Genomic_DNA"/>
</dbReference>
<reference evidence="2 3" key="1">
    <citation type="submission" date="2021-01" db="EMBL/GenBank/DDBJ databases">
        <title>Whole genome shotgun sequence of Catellatospora chokoriensis NBRC 107358.</title>
        <authorList>
            <person name="Komaki H."/>
            <person name="Tamura T."/>
        </authorList>
    </citation>
    <scope>NUCLEOTIDE SEQUENCE [LARGE SCALE GENOMIC DNA]</scope>
    <source>
        <strain evidence="2 3">NBRC 107358</strain>
    </source>
</reference>
<evidence type="ECO:0000313" key="3">
    <source>
        <dbReference type="Proteomes" id="UP000619293"/>
    </source>
</evidence>
<keyword evidence="1" id="KW-0812">Transmembrane</keyword>
<gene>
    <name evidence="2" type="ORF">Cch02nite_25760</name>
</gene>
<name>A0A8J3JQA5_9ACTN</name>
<dbReference type="RefSeq" id="WP_191840168.1">
    <property type="nucleotide sequence ID" value="NZ_BAAALB010000002.1"/>
</dbReference>
<comment type="caution">
    <text evidence="2">The sequence shown here is derived from an EMBL/GenBank/DDBJ whole genome shotgun (WGS) entry which is preliminary data.</text>
</comment>